<proteinExistence type="predicted"/>
<organism evidence="2 3">
    <name type="scientific">Roseateles aquatilis</name>
    <dbReference type="NCBI Taxonomy" id="431061"/>
    <lineage>
        <taxon>Bacteria</taxon>
        <taxon>Pseudomonadati</taxon>
        <taxon>Pseudomonadota</taxon>
        <taxon>Betaproteobacteria</taxon>
        <taxon>Burkholderiales</taxon>
        <taxon>Sphaerotilaceae</taxon>
        <taxon>Roseateles</taxon>
    </lineage>
</organism>
<gene>
    <name evidence="2" type="ORF">CDN99_04485</name>
</gene>
<comment type="caution">
    <text evidence="2">The sequence shown here is derived from an EMBL/GenBank/DDBJ whole genome shotgun (WGS) entry which is preliminary data.</text>
</comment>
<dbReference type="PANTHER" id="PTHR38664:SF1">
    <property type="entry name" value="SLR0058 PROTEIN"/>
    <property type="match status" value="1"/>
</dbReference>
<evidence type="ECO:0000256" key="1">
    <source>
        <dbReference type="SAM" id="MobiDB-lite"/>
    </source>
</evidence>
<accession>A0A246JM33</accession>
<evidence type="ECO:0008006" key="4">
    <source>
        <dbReference type="Google" id="ProtNLM"/>
    </source>
</evidence>
<feature type="region of interest" description="Disordered" evidence="1">
    <location>
        <begin position="1"/>
        <end position="40"/>
    </location>
</feature>
<dbReference type="PANTHER" id="PTHR38664">
    <property type="entry name" value="SLR0058 PROTEIN"/>
    <property type="match status" value="1"/>
</dbReference>
<dbReference type="EMBL" id="NIOF01000001">
    <property type="protein sequence ID" value="OWQ93714.1"/>
    <property type="molecule type" value="Genomic_DNA"/>
</dbReference>
<keyword evidence="3" id="KW-1185">Reference proteome</keyword>
<protein>
    <recommendedName>
        <fullName evidence="4">Poly granule associated protein</fullName>
    </recommendedName>
</protein>
<dbReference type="InterPro" id="IPR008769">
    <property type="entry name" value="PhaF_PhaI"/>
</dbReference>
<dbReference type="Proteomes" id="UP000197468">
    <property type="component" value="Unassembled WGS sequence"/>
</dbReference>
<evidence type="ECO:0000313" key="2">
    <source>
        <dbReference type="EMBL" id="OWQ93714.1"/>
    </source>
</evidence>
<name>A0A246JM33_9BURK</name>
<dbReference type="AlphaFoldDB" id="A0A246JM33"/>
<feature type="compositionally biased region" description="Basic residues" evidence="1">
    <location>
        <begin position="1"/>
        <end position="14"/>
    </location>
</feature>
<dbReference type="Pfam" id="PF05597">
    <property type="entry name" value="Phasin"/>
    <property type="match status" value="1"/>
</dbReference>
<dbReference type="OrthoDB" id="5801582at2"/>
<evidence type="ECO:0000313" key="3">
    <source>
        <dbReference type="Proteomes" id="UP000197468"/>
    </source>
</evidence>
<feature type="compositionally biased region" description="Basic residues" evidence="1">
    <location>
        <begin position="217"/>
        <end position="231"/>
    </location>
</feature>
<reference evidence="2 3" key="1">
    <citation type="journal article" date="2008" name="Int. J. Syst. Evol. Microbiol.">
        <title>Description of Roseateles aquatilis sp. nov. and Roseateles terrae sp. nov., in the class Betaproteobacteria, and emended description of the genus Roseateles.</title>
        <authorList>
            <person name="Gomila M."/>
            <person name="Bowien B."/>
            <person name="Falsen E."/>
            <person name="Moore E.R."/>
            <person name="Lalucat J."/>
        </authorList>
    </citation>
    <scope>NUCLEOTIDE SEQUENCE [LARGE SCALE GENOMIC DNA]</scope>
    <source>
        <strain evidence="2 3">CCUG 48205</strain>
    </source>
</reference>
<feature type="region of interest" description="Disordered" evidence="1">
    <location>
        <begin position="190"/>
        <end position="246"/>
    </location>
</feature>
<sequence length="246" mass="25766">MVKKQQKTAARKQGRAGDASRAAPPADQNESPFARQVKDSAQQIWSAGLAAFAKAQGQGGTVVDTLADQAATLHPKTKTKTKPAKTRPAQAQLDEVAHRISDMAGEVGTRAGPHWDKLESIFEDRVARALARLGMPTAKDLAQLSARVQTLTEEVAALRQASRLPAAASDAKAPATADARKAAPVVKAAKAPAKVAKASGTGPKAAKQAGAKETARKASKRVAKKLAKKHDKTPVTKTARTRLQVA</sequence>